<dbReference type="Pfam" id="PF02518">
    <property type="entry name" value="HATPase_c"/>
    <property type="match status" value="1"/>
</dbReference>
<keyword evidence="8 11" id="KW-1133">Transmembrane helix</keyword>
<protein>
    <recommendedName>
        <fullName evidence="3">histidine kinase</fullName>
        <ecNumber evidence="3">2.7.13.3</ecNumber>
    </recommendedName>
</protein>
<dbReference type="GO" id="GO:0000155">
    <property type="term" value="F:phosphorelay sensor kinase activity"/>
    <property type="evidence" value="ECO:0007669"/>
    <property type="project" value="InterPro"/>
</dbReference>
<keyword evidence="5" id="KW-0808">Transferase</keyword>
<dbReference type="PROSITE" id="PS50885">
    <property type="entry name" value="HAMP"/>
    <property type="match status" value="1"/>
</dbReference>
<dbReference type="Pfam" id="PF00512">
    <property type="entry name" value="HisKA"/>
    <property type="match status" value="1"/>
</dbReference>
<evidence type="ECO:0000256" key="10">
    <source>
        <dbReference type="ARBA" id="ARBA00023136"/>
    </source>
</evidence>
<dbReference type="Gene3D" id="1.10.287.130">
    <property type="match status" value="1"/>
</dbReference>
<dbReference type="KEGG" id="trs:Terro_2246"/>
<dbReference type="Proteomes" id="UP000006056">
    <property type="component" value="Chromosome"/>
</dbReference>
<feature type="transmembrane region" description="Helical" evidence="11">
    <location>
        <begin position="166"/>
        <end position="185"/>
    </location>
</feature>
<evidence type="ECO:0000256" key="8">
    <source>
        <dbReference type="ARBA" id="ARBA00022989"/>
    </source>
</evidence>
<dbReference type="SUPFAM" id="SSF47384">
    <property type="entry name" value="Homodimeric domain of signal transducing histidine kinase"/>
    <property type="match status" value="1"/>
</dbReference>
<evidence type="ECO:0000313" key="14">
    <source>
        <dbReference type="EMBL" id="AFL88510.1"/>
    </source>
</evidence>
<dbReference type="STRING" id="926566.Terro_2246"/>
<feature type="domain" description="HAMP" evidence="13">
    <location>
        <begin position="186"/>
        <end position="240"/>
    </location>
</feature>
<dbReference type="PATRIC" id="fig|926566.3.peg.2214"/>
<evidence type="ECO:0000256" key="7">
    <source>
        <dbReference type="ARBA" id="ARBA00022777"/>
    </source>
</evidence>
<dbReference type="OrthoDB" id="9813151at2"/>
<keyword evidence="4" id="KW-0597">Phosphoprotein</keyword>
<dbReference type="EC" id="2.7.13.3" evidence="3"/>
<evidence type="ECO:0000313" key="16">
    <source>
        <dbReference type="Proteomes" id="UP000006056"/>
    </source>
</evidence>
<proteinExistence type="predicted"/>
<dbReference type="HOGENOM" id="CLU_000445_89_6_0"/>
<dbReference type="Gene3D" id="3.30.565.10">
    <property type="entry name" value="Histidine kinase-like ATPase, C-terminal domain"/>
    <property type="match status" value="1"/>
</dbReference>
<dbReference type="PRINTS" id="PR00344">
    <property type="entry name" value="BCTRLSENSOR"/>
</dbReference>
<keyword evidence="9" id="KW-0902">Two-component regulatory system</keyword>
<accession>I3ZGZ2</accession>
<keyword evidence="16" id="KW-1185">Reference proteome</keyword>
<dbReference type="PANTHER" id="PTHR45436:SF5">
    <property type="entry name" value="SENSOR HISTIDINE KINASE TRCS"/>
    <property type="match status" value="1"/>
</dbReference>
<evidence type="ECO:0000256" key="11">
    <source>
        <dbReference type="SAM" id="Phobius"/>
    </source>
</evidence>
<dbReference type="InterPro" id="IPR004358">
    <property type="entry name" value="Sig_transdc_His_kin-like_C"/>
</dbReference>
<evidence type="ECO:0000259" key="13">
    <source>
        <dbReference type="PROSITE" id="PS50885"/>
    </source>
</evidence>
<dbReference type="SUPFAM" id="SSF55874">
    <property type="entry name" value="ATPase domain of HSP90 chaperone/DNA topoisomerase II/histidine kinase"/>
    <property type="match status" value="1"/>
</dbReference>
<feature type="transmembrane region" description="Helical" evidence="11">
    <location>
        <begin position="12"/>
        <end position="31"/>
    </location>
</feature>
<dbReference type="InterPro" id="IPR003661">
    <property type="entry name" value="HisK_dim/P_dom"/>
</dbReference>
<dbReference type="InterPro" id="IPR003660">
    <property type="entry name" value="HAMP_dom"/>
</dbReference>
<evidence type="ECO:0000256" key="4">
    <source>
        <dbReference type="ARBA" id="ARBA00022553"/>
    </source>
</evidence>
<dbReference type="AlphaFoldDB" id="I3ZGZ2"/>
<name>I3ZGZ2_TERRK</name>
<evidence type="ECO:0000256" key="3">
    <source>
        <dbReference type="ARBA" id="ARBA00012438"/>
    </source>
</evidence>
<dbReference type="Gene3D" id="6.10.340.10">
    <property type="match status" value="1"/>
</dbReference>
<dbReference type="EMBL" id="CP003379">
    <property type="protein sequence ID" value="AFL88850.1"/>
    <property type="molecule type" value="Genomic_DNA"/>
</dbReference>
<dbReference type="InterPro" id="IPR036890">
    <property type="entry name" value="HATPase_C_sf"/>
</dbReference>
<dbReference type="SMART" id="SM00387">
    <property type="entry name" value="HATPase_c"/>
    <property type="match status" value="1"/>
</dbReference>
<dbReference type="CDD" id="cd00082">
    <property type="entry name" value="HisKA"/>
    <property type="match status" value="1"/>
</dbReference>
<organism evidence="14 16">
    <name type="scientific">Terriglobus roseus (strain DSM 18391 / NRRL B-41598 / KBS 63)</name>
    <dbReference type="NCBI Taxonomy" id="926566"/>
    <lineage>
        <taxon>Bacteria</taxon>
        <taxon>Pseudomonadati</taxon>
        <taxon>Acidobacteriota</taxon>
        <taxon>Terriglobia</taxon>
        <taxon>Terriglobales</taxon>
        <taxon>Acidobacteriaceae</taxon>
        <taxon>Terriglobus</taxon>
    </lineage>
</organism>
<gene>
    <name evidence="14" type="ordered locus">Terro_2246</name>
    <name evidence="15" type="ordered locus">Terro_2610</name>
</gene>
<evidence type="ECO:0000256" key="1">
    <source>
        <dbReference type="ARBA" id="ARBA00000085"/>
    </source>
</evidence>
<evidence type="ECO:0000256" key="6">
    <source>
        <dbReference type="ARBA" id="ARBA00022692"/>
    </source>
</evidence>
<dbReference type="InterPro" id="IPR003594">
    <property type="entry name" value="HATPase_dom"/>
</dbReference>
<dbReference type="InterPro" id="IPR050428">
    <property type="entry name" value="TCS_sensor_his_kinase"/>
</dbReference>
<dbReference type="GO" id="GO:0005886">
    <property type="term" value="C:plasma membrane"/>
    <property type="evidence" value="ECO:0007669"/>
    <property type="project" value="TreeGrafter"/>
</dbReference>
<dbReference type="SMART" id="SM00388">
    <property type="entry name" value="HisKA"/>
    <property type="match status" value="1"/>
</dbReference>
<feature type="domain" description="Histidine kinase" evidence="12">
    <location>
        <begin position="248"/>
        <end position="462"/>
    </location>
</feature>
<dbReference type="CDD" id="cd00075">
    <property type="entry name" value="HATPase"/>
    <property type="match status" value="1"/>
</dbReference>
<dbReference type="RefSeq" id="WP_014786079.1">
    <property type="nucleotide sequence ID" value="NC_018014.1"/>
</dbReference>
<dbReference type="FunFam" id="3.30.565.10:FF:000006">
    <property type="entry name" value="Sensor histidine kinase WalK"/>
    <property type="match status" value="1"/>
</dbReference>
<comment type="subcellular location">
    <subcellularLocation>
        <location evidence="2">Membrane</location>
    </subcellularLocation>
</comment>
<comment type="catalytic activity">
    <reaction evidence="1">
        <text>ATP + protein L-histidine = ADP + protein N-phospho-L-histidine.</text>
        <dbReference type="EC" id="2.7.13.3"/>
    </reaction>
</comment>
<dbReference type="KEGG" id="trs:Terro_2610"/>
<evidence type="ECO:0000256" key="2">
    <source>
        <dbReference type="ARBA" id="ARBA00004370"/>
    </source>
</evidence>
<evidence type="ECO:0000256" key="5">
    <source>
        <dbReference type="ARBA" id="ARBA00022679"/>
    </source>
</evidence>
<dbReference type="PANTHER" id="PTHR45436">
    <property type="entry name" value="SENSOR HISTIDINE KINASE YKOH"/>
    <property type="match status" value="1"/>
</dbReference>
<keyword evidence="7 14" id="KW-0418">Kinase</keyword>
<keyword evidence="10 11" id="KW-0472">Membrane</keyword>
<dbReference type="InterPro" id="IPR036097">
    <property type="entry name" value="HisK_dim/P_sf"/>
</dbReference>
<dbReference type="EMBL" id="CP003379">
    <property type="protein sequence ID" value="AFL88510.1"/>
    <property type="molecule type" value="Genomic_DNA"/>
</dbReference>
<dbReference type="InterPro" id="IPR005467">
    <property type="entry name" value="His_kinase_dom"/>
</dbReference>
<sequence length="462" mass="50129">MKSRSITRQTVAIVLLAQITFALVLGVIAILSERNTRLRALDQQIAGRLDSLLGAIQDAEDPEDNITIDPAEVDIMREDRYAVYSESGKLIGRSADHEPALPAQGEMGLSRHRIDRLQYHVLRRNALRIIDRAENHGIGLRRPVVIVYASPENHVLHEVFEAVGRLLVAIVLVSAAAAFVTASLVRKTLQPIRDLSLAAQSVSSTSLQFDSPHSAMQVDELRPLATTLSALIDELREAFAKEQRFVGDAAHELKTAVAVVRSAVQVLMLRRRTEQEYVAGLDQLLQDNDRVEALVASMLDLARFEQAPNGKAPLLDLADAAREACATMESIAETHGVRLVVEDEAYATTHLSMDRVQTLLTNLLSNAIRHSSPGGTVTVATKLQDGHAVIEVIDEGSGIPAHALPHVFDRFYRADPSRSRASGGTGLGLAICKSIVESAGGRIDITSTVGKGTRVRALFITA</sequence>
<dbReference type="PROSITE" id="PS50109">
    <property type="entry name" value="HIS_KIN"/>
    <property type="match status" value="1"/>
</dbReference>
<evidence type="ECO:0000256" key="9">
    <source>
        <dbReference type="ARBA" id="ARBA00023012"/>
    </source>
</evidence>
<dbReference type="SMART" id="SM00304">
    <property type="entry name" value="HAMP"/>
    <property type="match status" value="1"/>
</dbReference>
<evidence type="ECO:0000259" key="12">
    <source>
        <dbReference type="PROSITE" id="PS50109"/>
    </source>
</evidence>
<evidence type="ECO:0000313" key="15">
    <source>
        <dbReference type="EMBL" id="AFL88850.1"/>
    </source>
</evidence>
<keyword evidence="6 11" id="KW-0812">Transmembrane</keyword>
<dbReference type="eggNOG" id="COG5002">
    <property type="taxonomic scope" value="Bacteria"/>
</dbReference>
<reference evidence="14 16" key="1">
    <citation type="submission" date="2012-06" db="EMBL/GenBank/DDBJ databases">
        <title>Complete genome of Terriglobus roseus DSM 18391.</title>
        <authorList>
            <consortium name="US DOE Joint Genome Institute (JGI-PGF)"/>
            <person name="Lucas S."/>
            <person name="Copeland A."/>
            <person name="Lapidus A."/>
            <person name="Glavina del Rio T."/>
            <person name="Dalin E."/>
            <person name="Tice H."/>
            <person name="Bruce D."/>
            <person name="Goodwin L."/>
            <person name="Pitluck S."/>
            <person name="Peters L."/>
            <person name="Mikhailova N."/>
            <person name="Munk A.C.C."/>
            <person name="Kyrpides N."/>
            <person name="Mavromatis K."/>
            <person name="Ivanova N."/>
            <person name="Brettin T."/>
            <person name="Detter J.C."/>
            <person name="Han C."/>
            <person name="Larimer F."/>
            <person name="Land M."/>
            <person name="Hauser L."/>
            <person name="Markowitz V."/>
            <person name="Cheng J.-F."/>
            <person name="Hugenholtz P."/>
            <person name="Woyke T."/>
            <person name="Wu D."/>
            <person name="Brambilla E."/>
            <person name="Klenk H.-P."/>
            <person name="Eisen J.A."/>
        </authorList>
    </citation>
    <scope>NUCLEOTIDE SEQUENCE [LARGE SCALE GENOMIC DNA]</scope>
    <source>
        <strain evidence="14">DSM 18391</strain>
        <strain evidence="16">DSM 18391 / NRRL B-41598 / KBS 63</strain>
    </source>
</reference>